<reference evidence="8 9" key="1">
    <citation type="submission" date="2018-04" db="EMBL/GenBank/DDBJ databases">
        <title>Genomic Encyclopedia of Archaeal and Bacterial Type Strains, Phase II (KMG-II): from individual species to whole genera.</title>
        <authorList>
            <person name="Goeker M."/>
        </authorList>
    </citation>
    <scope>NUCLEOTIDE SEQUENCE [LARGE SCALE GENOMIC DNA]</scope>
    <source>
        <strain evidence="8 9">DSM 12244</strain>
    </source>
</reference>
<dbReference type="SUPFAM" id="SSF51412">
    <property type="entry name" value="Inosine monophosphate dehydrogenase (IMPDH)"/>
    <property type="match status" value="1"/>
</dbReference>
<keyword evidence="3" id="KW-0288">FMN</keyword>
<name>A0A2T6CF96_9RHOB</name>
<keyword evidence="6" id="KW-0560">Oxidoreductase</keyword>
<evidence type="ECO:0000256" key="2">
    <source>
        <dbReference type="ARBA" id="ARBA00022630"/>
    </source>
</evidence>
<dbReference type="Gene3D" id="3.20.20.70">
    <property type="entry name" value="Aldolase class I"/>
    <property type="match status" value="1"/>
</dbReference>
<keyword evidence="4" id="KW-0479">Metal-binding</keyword>
<dbReference type="PANTHER" id="PTHR32332:SF31">
    <property type="entry name" value="2-NITROPROPANE DIOXYGENASE FAMILY, PUTATIVE (AFU_ORTHOLOGUE AFUA_2G09850)-RELATED"/>
    <property type="match status" value="1"/>
</dbReference>
<dbReference type="EMBL" id="QBKU01000004">
    <property type="protein sequence ID" value="PTX74187.1"/>
    <property type="molecule type" value="Genomic_DNA"/>
</dbReference>
<sequence length="461" mass="48607">MAMRTSLCELFEIEHPVLLAPMAGVSGGALAAAVSRAGGLGLIGGGYGDAAWLEQEFDAAGDARVGVGFITWSLARQPHLLDLALARKPAALMLSFGDFGPFLPQIRQAQVKLIVQVQTLDQAREAVEAGVDAMVAQGTEAGGHGGARATMPFVPAVIDIAQGTPVIAAGGIADGRGLAAALALGAAGVLCGTGFFASDESLASGAAKEAALGGSGDNTERSSVYDVARGLDWPATWNIRTLRNGFTHRWSADISGLRQNLKAEQARFNAATAAGDTDIAPVIVGEAADLVHRREPAHVILQRMMSQAEERLRHLSQMVDPIKRNERMSKLKGSCLCGKVSFEVASSFDKMFLCSCDQCRQITGSAFASNLFTAADQFKWRSGGDDIANYQMPGRDISKSFCRTCGSGVPWSSGDGTKMIVPAGSLQGEPEVAQMYRTFISEQPLWSSTLDQVEAHEGFPS</sequence>
<dbReference type="GO" id="GO:0051213">
    <property type="term" value="F:dioxygenase activity"/>
    <property type="evidence" value="ECO:0007669"/>
    <property type="project" value="UniProtKB-KW"/>
</dbReference>
<dbReference type="AlphaFoldDB" id="A0A2T6CF96"/>
<comment type="similarity">
    <text evidence="1">Belongs to the Gfa family.</text>
</comment>
<dbReference type="CDD" id="cd04730">
    <property type="entry name" value="NPD_like"/>
    <property type="match status" value="1"/>
</dbReference>
<dbReference type="GO" id="GO:0046872">
    <property type="term" value="F:metal ion binding"/>
    <property type="evidence" value="ECO:0007669"/>
    <property type="project" value="UniProtKB-KW"/>
</dbReference>
<evidence type="ECO:0000256" key="4">
    <source>
        <dbReference type="ARBA" id="ARBA00022723"/>
    </source>
</evidence>
<evidence type="ECO:0000313" key="9">
    <source>
        <dbReference type="Proteomes" id="UP000244092"/>
    </source>
</evidence>
<keyword evidence="8" id="KW-0223">Dioxygenase</keyword>
<evidence type="ECO:0000256" key="3">
    <source>
        <dbReference type="ARBA" id="ARBA00022643"/>
    </source>
</evidence>
<organism evidence="8 9">
    <name type="scientific">Sulfitobacter mediterraneus</name>
    <dbReference type="NCBI Taxonomy" id="83219"/>
    <lineage>
        <taxon>Bacteria</taxon>
        <taxon>Pseudomonadati</taxon>
        <taxon>Pseudomonadota</taxon>
        <taxon>Alphaproteobacteria</taxon>
        <taxon>Rhodobacterales</taxon>
        <taxon>Roseobacteraceae</taxon>
        <taxon>Sulfitobacter</taxon>
    </lineage>
</organism>
<evidence type="ECO:0000256" key="6">
    <source>
        <dbReference type="ARBA" id="ARBA00023002"/>
    </source>
</evidence>
<dbReference type="GO" id="GO:0016846">
    <property type="term" value="F:carbon-sulfur lyase activity"/>
    <property type="evidence" value="ECO:0007669"/>
    <property type="project" value="InterPro"/>
</dbReference>
<evidence type="ECO:0000256" key="1">
    <source>
        <dbReference type="ARBA" id="ARBA00005495"/>
    </source>
</evidence>
<dbReference type="Pfam" id="PF04828">
    <property type="entry name" value="GFA"/>
    <property type="match status" value="1"/>
</dbReference>
<dbReference type="SMART" id="SM01240">
    <property type="entry name" value="IMPDH"/>
    <property type="match status" value="1"/>
</dbReference>
<accession>A0A2T6CF96</accession>
<protein>
    <submittedName>
        <fullName evidence="8">NAD(P)H-dependent flavin oxidoreductase YrpB (Nitropropane dioxygenase family)</fullName>
    </submittedName>
</protein>
<dbReference type="InterPro" id="IPR006913">
    <property type="entry name" value="CENP-V/GFA"/>
</dbReference>
<keyword evidence="2" id="KW-0285">Flavoprotein</keyword>
<dbReference type="Gene3D" id="2.170.150.70">
    <property type="match status" value="1"/>
</dbReference>
<dbReference type="PROSITE" id="PS51891">
    <property type="entry name" value="CENP_V_GFA"/>
    <property type="match status" value="1"/>
</dbReference>
<dbReference type="InterPro" id="IPR013785">
    <property type="entry name" value="Aldolase_TIM"/>
</dbReference>
<comment type="caution">
    <text evidence="8">The sequence shown here is derived from an EMBL/GenBank/DDBJ whole genome shotgun (WGS) entry which is preliminary data.</text>
</comment>
<dbReference type="InterPro" id="IPR011057">
    <property type="entry name" value="Mss4-like_sf"/>
</dbReference>
<dbReference type="Pfam" id="PF03060">
    <property type="entry name" value="NMO"/>
    <property type="match status" value="2"/>
</dbReference>
<evidence type="ECO:0000259" key="7">
    <source>
        <dbReference type="PROSITE" id="PS51891"/>
    </source>
</evidence>
<dbReference type="Proteomes" id="UP000244092">
    <property type="component" value="Unassembled WGS sequence"/>
</dbReference>
<gene>
    <name evidence="8" type="ORF">C8N31_10467</name>
</gene>
<dbReference type="GO" id="GO:0018580">
    <property type="term" value="F:nitronate monooxygenase activity"/>
    <property type="evidence" value="ECO:0007669"/>
    <property type="project" value="InterPro"/>
</dbReference>
<keyword evidence="5" id="KW-0862">Zinc</keyword>
<proteinExistence type="inferred from homology"/>
<evidence type="ECO:0000313" key="8">
    <source>
        <dbReference type="EMBL" id="PTX74187.1"/>
    </source>
</evidence>
<dbReference type="PANTHER" id="PTHR32332">
    <property type="entry name" value="2-NITROPROPANE DIOXYGENASE"/>
    <property type="match status" value="1"/>
</dbReference>
<dbReference type="SUPFAM" id="SSF51316">
    <property type="entry name" value="Mss4-like"/>
    <property type="match status" value="1"/>
</dbReference>
<dbReference type="InterPro" id="IPR004136">
    <property type="entry name" value="NMO"/>
</dbReference>
<feature type="domain" description="CENP-V/GFA" evidence="7">
    <location>
        <begin position="331"/>
        <end position="437"/>
    </location>
</feature>
<evidence type="ECO:0000256" key="5">
    <source>
        <dbReference type="ARBA" id="ARBA00022833"/>
    </source>
</evidence>